<organism evidence="5 6">
    <name type="scientific">Brevibacillus borstelensis AK1</name>
    <dbReference type="NCBI Taxonomy" id="1300222"/>
    <lineage>
        <taxon>Bacteria</taxon>
        <taxon>Bacillati</taxon>
        <taxon>Bacillota</taxon>
        <taxon>Bacilli</taxon>
        <taxon>Bacillales</taxon>
        <taxon>Paenibacillaceae</taxon>
        <taxon>Brevibacillus</taxon>
    </lineage>
</organism>
<name>M8DKV5_9BACL</name>
<dbReference type="STRING" id="1300222.I532_01640"/>
<dbReference type="Proteomes" id="UP000012081">
    <property type="component" value="Unassembled WGS sequence"/>
</dbReference>
<dbReference type="InterPro" id="IPR000424">
    <property type="entry name" value="Primosome_PriB/ssb"/>
</dbReference>
<comment type="caution">
    <text evidence="5">The sequence shown here is derived from an EMBL/GenBank/DDBJ whole genome shotgun (WGS) entry which is preliminary data.</text>
</comment>
<dbReference type="Gene3D" id="2.40.50.140">
    <property type="entry name" value="Nucleic acid-binding proteins"/>
    <property type="match status" value="1"/>
</dbReference>
<dbReference type="OrthoDB" id="9809878at2"/>
<comment type="subunit">
    <text evidence="2">Homotetramer.</text>
</comment>
<keyword evidence="6" id="KW-1185">Reference proteome</keyword>
<feature type="short sequence motif" description="Important for interaction with partner proteins" evidence="2">
    <location>
        <begin position="125"/>
        <end position="130"/>
    </location>
</feature>
<evidence type="ECO:0000256" key="4">
    <source>
        <dbReference type="SAM" id="MobiDB-lite"/>
    </source>
</evidence>
<keyword evidence="2" id="KW-0235">DNA replication</keyword>
<evidence type="ECO:0000313" key="5">
    <source>
        <dbReference type="EMBL" id="EMT54268.1"/>
    </source>
</evidence>
<feature type="region of interest" description="Disordered" evidence="4">
    <location>
        <begin position="101"/>
        <end position="130"/>
    </location>
</feature>
<evidence type="ECO:0000256" key="1">
    <source>
        <dbReference type="ARBA" id="ARBA00023125"/>
    </source>
</evidence>
<dbReference type="NCBIfam" id="TIGR00621">
    <property type="entry name" value="ssb"/>
    <property type="match status" value="1"/>
</dbReference>
<dbReference type="GO" id="GO:0009295">
    <property type="term" value="C:nucleoid"/>
    <property type="evidence" value="ECO:0007669"/>
    <property type="project" value="TreeGrafter"/>
</dbReference>
<comment type="function">
    <text evidence="2">Plays an important role in DNA replication, recombination and repair. Binds to ssDNA and to an array of partner proteins to recruit them to their sites of action during DNA metabolism.</text>
</comment>
<dbReference type="InterPro" id="IPR011344">
    <property type="entry name" value="ssDNA-bd"/>
</dbReference>
<proteinExistence type="inferred from homology"/>
<evidence type="ECO:0000256" key="2">
    <source>
        <dbReference type="HAMAP-Rule" id="MF_00984"/>
    </source>
</evidence>
<dbReference type="GO" id="GO:0003697">
    <property type="term" value="F:single-stranded DNA binding"/>
    <property type="evidence" value="ECO:0007669"/>
    <property type="project" value="UniProtKB-UniRule"/>
</dbReference>
<accession>M8DKV5</accession>
<dbReference type="Pfam" id="PF00436">
    <property type="entry name" value="SSB"/>
    <property type="match status" value="1"/>
</dbReference>
<dbReference type="PANTHER" id="PTHR10302:SF27">
    <property type="entry name" value="SINGLE-STRANDED DNA-BINDING PROTEIN"/>
    <property type="match status" value="1"/>
</dbReference>
<dbReference type="AlphaFoldDB" id="M8DKV5"/>
<dbReference type="GO" id="GO:0006310">
    <property type="term" value="P:DNA recombination"/>
    <property type="evidence" value="ECO:0007669"/>
    <property type="project" value="UniProtKB-UniRule"/>
</dbReference>
<dbReference type="RefSeq" id="WP_003385985.1">
    <property type="nucleotide sequence ID" value="NZ_APBN01000001.1"/>
</dbReference>
<dbReference type="CDD" id="cd04496">
    <property type="entry name" value="SSB_OBF"/>
    <property type="match status" value="1"/>
</dbReference>
<dbReference type="HAMAP" id="MF_00984">
    <property type="entry name" value="SSB"/>
    <property type="match status" value="1"/>
</dbReference>
<protein>
    <recommendedName>
        <fullName evidence="2 3">Single-stranded DNA-binding protein</fullName>
        <shortName evidence="2">SSB</shortName>
    </recommendedName>
</protein>
<comment type="caution">
    <text evidence="2">Lacks conserved residue(s) required for the propagation of feature annotation.</text>
</comment>
<dbReference type="InterPro" id="IPR012340">
    <property type="entry name" value="NA-bd_OB-fold"/>
</dbReference>
<keyword evidence="2" id="KW-0234">DNA repair</keyword>
<gene>
    <name evidence="5" type="ORF">I532_01640</name>
</gene>
<dbReference type="PROSITE" id="PS50935">
    <property type="entry name" value="SSB"/>
    <property type="match status" value="1"/>
</dbReference>
<dbReference type="PANTHER" id="PTHR10302">
    <property type="entry name" value="SINGLE-STRANDED DNA-BINDING PROTEIN"/>
    <property type="match status" value="1"/>
</dbReference>
<evidence type="ECO:0000313" key="6">
    <source>
        <dbReference type="Proteomes" id="UP000012081"/>
    </source>
</evidence>
<dbReference type="EMBL" id="APBN01000001">
    <property type="protein sequence ID" value="EMT54268.1"/>
    <property type="molecule type" value="Genomic_DNA"/>
</dbReference>
<reference evidence="5 6" key="1">
    <citation type="submission" date="2013-03" db="EMBL/GenBank/DDBJ databases">
        <title>Assembly of a new bacterial strain Brevibacillus borstelensis AK1.</title>
        <authorList>
            <person name="Rajan I."/>
            <person name="PoliReddy D."/>
            <person name="Sugumar T."/>
            <person name="Rathinam K."/>
            <person name="Alqarawi S."/>
            <person name="Khalil A.B."/>
            <person name="Sivakumar N."/>
        </authorList>
    </citation>
    <scope>NUCLEOTIDE SEQUENCE [LARGE SCALE GENOMIC DNA]</scope>
    <source>
        <strain evidence="5 6">AK1</strain>
    </source>
</reference>
<keyword evidence="2" id="KW-0233">DNA recombination</keyword>
<keyword evidence="1 2" id="KW-0238">DNA-binding</keyword>
<dbReference type="SUPFAM" id="SSF50249">
    <property type="entry name" value="Nucleic acid-binding proteins"/>
    <property type="match status" value="1"/>
</dbReference>
<dbReference type="GO" id="GO:0006260">
    <property type="term" value="P:DNA replication"/>
    <property type="evidence" value="ECO:0007669"/>
    <property type="project" value="UniProtKB-UniRule"/>
</dbReference>
<evidence type="ECO:0000256" key="3">
    <source>
        <dbReference type="PIRNR" id="PIRNR002070"/>
    </source>
</evidence>
<sequence length="130" mass="14862">MNKVILIGHLARDPEMRYTPSAIAVTTFTLAVNRHKSKDGMEQQPDWINCVVWQKTAENCANYLRKGSKVLVEGRIQTRSFDDKEGKKRYVTEVVGDNVQFLSPKNQGEKPDEPFLPREPINISDDDLPF</sequence>
<feature type="compositionally biased region" description="Basic and acidic residues" evidence="4">
    <location>
        <begin position="107"/>
        <end position="116"/>
    </location>
</feature>
<dbReference type="GO" id="GO:0006281">
    <property type="term" value="P:DNA repair"/>
    <property type="evidence" value="ECO:0007669"/>
    <property type="project" value="UniProtKB-UniRule"/>
</dbReference>
<dbReference type="PIRSF" id="PIRSF002070">
    <property type="entry name" value="SSB"/>
    <property type="match status" value="1"/>
</dbReference>
<keyword evidence="2" id="KW-0227">DNA damage</keyword>